<comment type="caution">
    <text evidence="3">The sequence shown here is derived from an EMBL/GenBank/DDBJ whole genome shotgun (WGS) entry which is preliminary data.</text>
</comment>
<dbReference type="GO" id="GO:0032259">
    <property type="term" value="P:methylation"/>
    <property type="evidence" value="ECO:0007669"/>
    <property type="project" value="UniProtKB-KW"/>
</dbReference>
<name>A0ABT7B5G1_9CYAN</name>
<dbReference type="RefSeq" id="WP_283765854.1">
    <property type="nucleotide sequence ID" value="NZ_JAQOSO010000022.1"/>
</dbReference>
<accession>A0ABT7B5G1</accession>
<dbReference type="PANTHER" id="PTHR12049">
    <property type="entry name" value="PROTEIN ARGININE METHYLTRANSFERASE NDUFAF7, MITOCHONDRIAL"/>
    <property type="match status" value="1"/>
</dbReference>
<evidence type="ECO:0000256" key="2">
    <source>
        <dbReference type="ARBA" id="ARBA00022679"/>
    </source>
</evidence>
<protein>
    <submittedName>
        <fullName evidence="3">Class I SAM-dependent methyltransferase</fullName>
    </submittedName>
</protein>
<evidence type="ECO:0000313" key="4">
    <source>
        <dbReference type="Proteomes" id="UP001235849"/>
    </source>
</evidence>
<evidence type="ECO:0000313" key="3">
    <source>
        <dbReference type="EMBL" id="MDJ1173498.1"/>
    </source>
</evidence>
<dbReference type="PANTHER" id="PTHR12049:SF7">
    <property type="entry name" value="PROTEIN ARGININE METHYLTRANSFERASE NDUFAF7, MITOCHONDRIAL"/>
    <property type="match status" value="1"/>
</dbReference>
<dbReference type="InterPro" id="IPR038375">
    <property type="entry name" value="NDUFAF7_sf"/>
</dbReference>
<sequence>MQAANHPQLYPWLKEKIRRSPGKKISFAQYMESVLYHPEFGYYSAYQTEIGKSGDYFTSASLGADFGQLLARQWVQMWQILGCPAPFSLVEMGAGTGQVAADMLAELGATDPDFFSVLDYRIMEKSPGLRAVQQQTLAPWLGQKPRVQWCDWKDLDSIQGCFFSNELVDALPVHRVVRSGERLQEVFVTLDDEENLREVLGELSTPKLAQYFDRLGIDLCSDAYPEGYRTEVNLGMLEWLEAIAQRLDRGYVVTIDYGYTADRYYQPGRSTGTLQCYTRHHRHDCPYINIGYQDITAHVDFTTLEQQGKRWGLEPLGCTQQGLFLMALGLGDRLAALSESSLSITQLFSRRDALHQLIDPLGLGGFKVLLQGKGLTEQEKGQTLQGLDHPE</sequence>
<dbReference type="InterPro" id="IPR029063">
    <property type="entry name" value="SAM-dependent_MTases_sf"/>
</dbReference>
<keyword evidence="1 3" id="KW-0489">Methyltransferase</keyword>
<dbReference type="SUPFAM" id="SSF53335">
    <property type="entry name" value="S-adenosyl-L-methionine-dependent methyltransferases"/>
    <property type="match status" value="1"/>
</dbReference>
<organism evidence="3 4">
    <name type="scientific">Roseofilum capinflatum BLCC-M114</name>
    <dbReference type="NCBI Taxonomy" id="3022440"/>
    <lineage>
        <taxon>Bacteria</taxon>
        <taxon>Bacillati</taxon>
        <taxon>Cyanobacteriota</taxon>
        <taxon>Cyanophyceae</taxon>
        <taxon>Desertifilales</taxon>
        <taxon>Desertifilaceae</taxon>
        <taxon>Roseofilum</taxon>
        <taxon>Roseofilum capinflatum</taxon>
    </lineage>
</organism>
<keyword evidence="2" id="KW-0808">Transferase</keyword>
<proteinExistence type="predicted"/>
<keyword evidence="4" id="KW-1185">Reference proteome</keyword>
<dbReference type="GO" id="GO:0008168">
    <property type="term" value="F:methyltransferase activity"/>
    <property type="evidence" value="ECO:0007669"/>
    <property type="project" value="UniProtKB-KW"/>
</dbReference>
<reference evidence="3 4" key="1">
    <citation type="submission" date="2023-01" db="EMBL/GenBank/DDBJ databases">
        <title>Novel diversity within Roseofilum (Cyanobacteria; Desertifilaceae) from marine benthic mats with descriptions of four novel species.</title>
        <authorList>
            <person name="Wang Y."/>
            <person name="Berthold D.E."/>
            <person name="Hu J."/>
            <person name="Lefler F.W."/>
            <person name="Laughinghouse H.D. IV."/>
        </authorList>
    </citation>
    <scope>NUCLEOTIDE SEQUENCE [LARGE SCALE GENOMIC DNA]</scope>
    <source>
        <strain evidence="3 4">BLCC-M114</strain>
    </source>
</reference>
<gene>
    <name evidence="3" type="ORF">PMG25_05265</name>
</gene>
<dbReference type="Pfam" id="PF02636">
    <property type="entry name" value="Methyltransf_28"/>
    <property type="match status" value="1"/>
</dbReference>
<dbReference type="Gene3D" id="3.40.50.12710">
    <property type="match status" value="1"/>
</dbReference>
<dbReference type="InterPro" id="IPR003788">
    <property type="entry name" value="NDUFAF7"/>
</dbReference>
<dbReference type="Proteomes" id="UP001235849">
    <property type="component" value="Unassembled WGS sequence"/>
</dbReference>
<dbReference type="EMBL" id="JAQOSO010000022">
    <property type="protein sequence ID" value="MDJ1173498.1"/>
    <property type="molecule type" value="Genomic_DNA"/>
</dbReference>
<evidence type="ECO:0000256" key="1">
    <source>
        <dbReference type="ARBA" id="ARBA00022603"/>
    </source>
</evidence>